<feature type="non-terminal residue" evidence="1">
    <location>
        <position position="131"/>
    </location>
</feature>
<dbReference type="AlphaFoldDB" id="A0AAV5UGL1"/>
<comment type="caution">
    <text evidence="1">The sequence shown here is derived from an EMBL/GenBank/DDBJ whole genome shotgun (WGS) entry which is preliminary data.</text>
</comment>
<dbReference type="Proteomes" id="UP001432027">
    <property type="component" value="Unassembled WGS sequence"/>
</dbReference>
<keyword evidence="2" id="KW-1185">Reference proteome</keyword>
<evidence type="ECO:0000313" key="2">
    <source>
        <dbReference type="Proteomes" id="UP001432027"/>
    </source>
</evidence>
<dbReference type="EMBL" id="BTSX01000006">
    <property type="protein sequence ID" value="GMT05717.1"/>
    <property type="molecule type" value="Genomic_DNA"/>
</dbReference>
<sequence>MSEWTVTDECRIITTQSIILRIMDFVHRMMCVMVGSEMSGGHEFALDGRSIVLVSVSSDRTGGVPDSRLRQNVLTTILQSLHVGFDIYVGHVAELLRAEEKNKEGDGGVDCGGEIDRVVHHAPQISRLLST</sequence>
<name>A0AAV5UGL1_9BILA</name>
<reference evidence="1" key="1">
    <citation type="submission" date="2023-10" db="EMBL/GenBank/DDBJ databases">
        <title>Genome assembly of Pristionchus species.</title>
        <authorList>
            <person name="Yoshida K."/>
            <person name="Sommer R.J."/>
        </authorList>
    </citation>
    <scope>NUCLEOTIDE SEQUENCE</scope>
    <source>
        <strain evidence="1">RS0144</strain>
    </source>
</reference>
<protein>
    <submittedName>
        <fullName evidence="1">Uncharacterized protein</fullName>
    </submittedName>
</protein>
<gene>
    <name evidence="1" type="ORF">PENTCL1PPCAC_27891</name>
</gene>
<accession>A0AAV5UGL1</accession>
<proteinExistence type="predicted"/>
<evidence type="ECO:0000313" key="1">
    <source>
        <dbReference type="EMBL" id="GMT05717.1"/>
    </source>
</evidence>
<organism evidence="1 2">
    <name type="scientific">Pristionchus entomophagus</name>
    <dbReference type="NCBI Taxonomy" id="358040"/>
    <lineage>
        <taxon>Eukaryota</taxon>
        <taxon>Metazoa</taxon>
        <taxon>Ecdysozoa</taxon>
        <taxon>Nematoda</taxon>
        <taxon>Chromadorea</taxon>
        <taxon>Rhabditida</taxon>
        <taxon>Rhabditina</taxon>
        <taxon>Diplogasteromorpha</taxon>
        <taxon>Diplogasteroidea</taxon>
        <taxon>Neodiplogasteridae</taxon>
        <taxon>Pristionchus</taxon>
    </lineage>
</organism>